<dbReference type="Pfam" id="PF01435">
    <property type="entry name" value="Peptidase_M48"/>
    <property type="match status" value="1"/>
</dbReference>
<dbReference type="EMBL" id="JBJQOH010000006">
    <property type="protein sequence ID" value="KAL3683940.1"/>
    <property type="molecule type" value="Genomic_DNA"/>
</dbReference>
<evidence type="ECO:0000256" key="6">
    <source>
        <dbReference type="ARBA" id="ARBA00023049"/>
    </source>
</evidence>
<dbReference type="PANTHER" id="PTHR22726">
    <property type="entry name" value="METALLOENDOPEPTIDASE OMA1"/>
    <property type="match status" value="1"/>
</dbReference>
<dbReference type="PANTHER" id="PTHR22726:SF1">
    <property type="entry name" value="METALLOENDOPEPTIDASE OMA1, MITOCHONDRIAL"/>
    <property type="match status" value="1"/>
</dbReference>
<feature type="domain" description="Peptidase M48" evidence="7">
    <location>
        <begin position="326"/>
        <end position="484"/>
    </location>
</feature>
<keyword evidence="6" id="KW-0482">Metalloprotease</keyword>
<evidence type="ECO:0000256" key="3">
    <source>
        <dbReference type="ARBA" id="ARBA00022723"/>
    </source>
</evidence>
<comment type="caution">
    <text evidence="8">The sequence shown here is derived from an EMBL/GenBank/DDBJ whole genome shotgun (WGS) entry which is preliminary data.</text>
</comment>
<dbReference type="GO" id="GO:0008237">
    <property type="term" value="F:metallopeptidase activity"/>
    <property type="evidence" value="ECO:0007669"/>
    <property type="project" value="UniProtKB-KW"/>
</dbReference>
<organism evidence="8 9">
    <name type="scientific">Riccia sorocarpa</name>
    <dbReference type="NCBI Taxonomy" id="122646"/>
    <lineage>
        <taxon>Eukaryota</taxon>
        <taxon>Viridiplantae</taxon>
        <taxon>Streptophyta</taxon>
        <taxon>Embryophyta</taxon>
        <taxon>Marchantiophyta</taxon>
        <taxon>Marchantiopsida</taxon>
        <taxon>Marchantiidae</taxon>
        <taxon>Marchantiales</taxon>
        <taxon>Ricciaceae</taxon>
        <taxon>Riccia</taxon>
    </lineage>
</organism>
<comment type="cofactor">
    <cofactor evidence="1">
        <name>Zn(2+)</name>
        <dbReference type="ChEBI" id="CHEBI:29105"/>
    </cofactor>
</comment>
<dbReference type="InterPro" id="IPR001915">
    <property type="entry name" value="Peptidase_M48"/>
</dbReference>
<dbReference type="GO" id="GO:0046872">
    <property type="term" value="F:metal ion binding"/>
    <property type="evidence" value="ECO:0007669"/>
    <property type="project" value="UniProtKB-KW"/>
</dbReference>
<reference evidence="8 9" key="1">
    <citation type="submission" date="2024-09" db="EMBL/GenBank/DDBJ databases">
        <title>Chromosome-scale assembly of Riccia sorocarpa.</title>
        <authorList>
            <person name="Paukszto L."/>
        </authorList>
    </citation>
    <scope>NUCLEOTIDE SEQUENCE [LARGE SCALE GENOMIC DNA]</scope>
    <source>
        <strain evidence="8">LP-2024</strain>
        <tissue evidence="8">Aerial parts of the thallus</tissue>
    </source>
</reference>
<gene>
    <name evidence="8" type="ORF">R1sor_001962</name>
</gene>
<dbReference type="Gene3D" id="3.30.2010.10">
    <property type="entry name" value="Metalloproteases ('zincins'), catalytic domain"/>
    <property type="match status" value="1"/>
</dbReference>
<evidence type="ECO:0000256" key="2">
    <source>
        <dbReference type="ARBA" id="ARBA00022670"/>
    </source>
</evidence>
<keyword evidence="2" id="KW-0645">Protease</keyword>
<evidence type="ECO:0000313" key="8">
    <source>
        <dbReference type="EMBL" id="KAL3683940.1"/>
    </source>
</evidence>
<evidence type="ECO:0000256" key="5">
    <source>
        <dbReference type="ARBA" id="ARBA00022833"/>
    </source>
</evidence>
<name>A0ABD3GXF5_9MARC</name>
<evidence type="ECO:0000313" key="9">
    <source>
        <dbReference type="Proteomes" id="UP001633002"/>
    </source>
</evidence>
<protein>
    <recommendedName>
        <fullName evidence="7">Peptidase M48 domain-containing protein</fullName>
    </recommendedName>
</protein>
<proteinExistence type="predicted"/>
<keyword evidence="5" id="KW-0862">Zinc</keyword>
<dbReference type="Proteomes" id="UP001633002">
    <property type="component" value="Unassembled WGS sequence"/>
</dbReference>
<sequence>MGRSSSEAKHLVRLAGRCLRQSCSSAYVSELAVNPRTTGRIADRFNGYRNEGFGAFFKGNAAGGNRSYVSESVQNGNRLLGCSRGLQSQTAELASSYCEKVGPSFLRRSFFSASKGLNRKGAWKPELHPSRDPAYVRGWRSYYVDRQGLQHFKKRGPSAWTENLTSRKSMAWIGGTAVVVAVVYVNNLETVPYTHRKHFVLIGPEGERSIGERGFKMILQEYQNRVLPPNHPLTIRVHRIASEIIEALMLGTKASNWGQVESVGDVYSPFGGEPGWEPVPRKSDAPLLGSIERDHGLHDDPGDEVWVDKSRQEGLKRGEEGFKKHLEGMQWQVIVVDDDIINAFCLPGGKIVVFTGFLKKFSSDPEIACVLGHEIGHAVARHQAETLTHNLFLMTLQLALLSVFYVPELVNSVSELLLRLPHSRRMEMEADHIGLILMAAAGYDPRLAPGFYEKMARIEKAPEFAQYLSTHPSGRRRGEKLRETATMEEAMAIYRQKVAGRGVEGFF</sequence>
<dbReference type="AlphaFoldDB" id="A0ABD3GXF5"/>
<dbReference type="InterPro" id="IPR051156">
    <property type="entry name" value="Mito/Outer_Membr_Metalloprot"/>
</dbReference>
<dbReference type="CDD" id="cd07331">
    <property type="entry name" value="M48C_Oma1_like"/>
    <property type="match status" value="1"/>
</dbReference>
<keyword evidence="3" id="KW-0479">Metal-binding</keyword>
<evidence type="ECO:0000256" key="4">
    <source>
        <dbReference type="ARBA" id="ARBA00022801"/>
    </source>
</evidence>
<evidence type="ECO:0000256" key="1">
    <source>
        <dbReference type="ARBA" id="ARBA00001947"/>
    </source>
</evidence>
<dbReference type="GO" id="GO:0006508">
    <property type="term" value="P:proteolysis"/>
    <property type="evidence" value="ECO:0007669"/>
    <property type="project" value="UniProtKB-KW"/>
</dbReference>
<accession>A0ABD3GXF5</accession>
<keyword evidence="4" id="KW-0378">Hydrolase</keyword>
<evidence type="ECO:0000259" key="7">
    <source>
        <dbReference type="Pfam" id="PF01435"/>
    </source>
</evidence>
<keyword evidence="9" id="KW-1185">Reference proteome</keyword>